<reference evidence="2" key="1">
    <citation type="submission" date="2015-10" db="EMBL/GenBank/DDBJ databases">
        <authorList>
            <person name="Regsiter A."/>
            <person name="william w."/>
        </authorList>
    </citation>
    <scope>NUCLEOTIDE SEQUENCE</scope>
    <source>
        <strain evidence="2">Montdore</strain>
    </source>
</reference>
<evidence type="ECO:0000259" key="1">
    <source>
        <dbReference type="Pfam" id="PF20515"/>
    </source>
</evidence>
<feature type="domain" description="Tet-like 2OG-Fe(II) oxygenase" evidence="1">
    <location>
        <begin position="11"/>
        <end position="116"/>
    </location>
</feature>
<dbReference type="EMBL" id="LN891071">
    <property type="protein sequence ID" value="CUS09745.1"/>
    <property type="molecule type" value="Genomic_DNA"/>
</dbReference>
<protein>
    <recommendedName>
        <fullName evidence="1">Tet-like 2OG-Fe(II) oxygenase domain-containing protein</fullName>
    </recommendedName>
</protein>
<gene>
    <name evidence="2" type="ORF">GSTUAT00006175001</name>
</gene>
<dbReference type="Proteomes" id="UP001412239">
    <property type="component" value="Unassembled WGS sequence"/>
</dbReference>
<organism evidence="2 3">
    <name type="scientific">Tuber aestivum</name>
    <name type="common">summer truffle</name>
    <dbReference type="NCBI Taxonomy" id="59557"/>
    <lineage>
        <taxon>Eukaryota</taxon>
        <taxon>Fungi</taxon>
        <taxon>Dikarya</taxon>
        <taxon>Ascomycota</taxon>
        <taxon>Pezizomycotina</taxon>
        <taxon>Pezizomycetes</taxon>
        <taxon>Pezizales</taxon>
        <taxon>Tuberaceae</taxon>
        <taxon>Tuber</taxon>
    </lineage>
</organism>
<dbReference type="Pfam" id="PF20515">
    <property type="entry name" value="2OG-FeII_Oxy_6"/>
    <property type="match status" value="1"/>
</dbReference>
<dbReference type="AlphaFoldDB" id="A0A292PSR1"/>
<accession>A0A292PSR1</accession>
<dbReference type="InterPro" id="IPR046798">
    <property type="entry name" value="2OG-FeII_Oxy_6"/>
</dbReference>
<keyword evidence="3" id="KW-1185">Reference proteome</keyword>
<sequence length="170" mass="19141">MYLNQVEERADLKVPVLGLECNMGPNHPFAYRSNLAYTYDGFENLGHTDNDASTYTHDNNSGVHENNGLLASFSDDYRQTGGFFYIADYAILIDYSLIDGVVEQVWLSPKHVHGTVSGAYPEGFTRYGNSSQINARPTKRVSRYMKEGVGKVVGDQERYQGTLKDLEKRN</sequence>
<evidence type="ECO:0000313" key="2">
    <source>
        <dbReference type="EMBL" id="CUS09745.1"/>
    </source>
</evidence>
<name>A0A292PSR1_9PEZI</name>
<proteinExistence type="predicted"/>
<evidence type="ECO:0000313" key="3">
    <source>
        <dbReference type="Proteomes" id="UP001412239"/>
    </source>
</evidence>